<dbReference type="InterPro" id="IPR029056">
    <property type="entry name" value="Ribokinase-like"/>
</dbReference>
<proteinExistence type="predicted"/>
<dbReference type="Proteomes" id="UP000298252">
    <property type="component" value="Unassembled WGS sequence"/>
</dbReference>
<evidence type="ECO:0000259" key="3">
    <source>
        <dbReference type="Pfam" id="PF00294"/>
    </source>
</evidence>
<organism evidence="4 5">
    <name type="scientific">Cryobacterium flavum</name>
    <dbReference type="NCBI Taxonomy" id="1424659"/>
    <lineage>
        <taxon>Bacteria</taxon>
        <taxon>Bacillati</taxon>
        <taxon>Actinomycetota</taxon>
        <taxon>Actinomycetes</taxon>
        <taxon>Micrococcales</taxon>
        <taxon>Microbacteriaceae</taxon>
        <taxon>Cryobacterium</taxon>
    </lineage>
</organism>
<name>A0ABY2I5A5_9MICO</name>
<keyword evidence="2 4" id="KW-0418">Kinase</keyword>
<keyword evidence="5" id="KW-1185">Reference proteome</keyword>
<dbReference type="PANTHER" id="PTHR10584:SF167">
    <property type="entry name" value="PFKB DOMAIN PROTEIN"/>
    <property type="match status" value="1"/>
</dbReference>
<evidence type="ECO:0000256" key="1">
    <source>
        <dbReference type="ARBA" id="ARBA00022679"/>
    </source>
</evidence>
<evidence type="ECO:0000313" key="4">
    <source>
        <dbReference type="EMBL" id="TFB81171.1"/>
    </source>
</evidence>
<accession>A0ABY2I5A5</accession>
<dbReference type="EMBL" id="SOFD01000009">
    <property type="protein sequence ID" value="TFB81171.1"/>
    <property type="molecule type" value="Genomic_DNA"/>
</dbReference>
<gene>
    <name evidence="4" type="ORF">E3O21_04815</name>
</gene>
<keyword evidence="1" id="KW-0808">Transferase</keyword>
<dbReference type="PANTHER" id="PTHR10584">
    <property type="entry name" value="SUGAR KINASE"/>
    <property type="match status" value="1"/>
</dbReference>
<dbReference type="InterPro" id="IPR011611">
    <property type="entry name" value="PfkB_dom"/>
</dbReference>
<evidence type="ECO:0000313" key="5">
    <source>
        <dbReference type="Proteomes" id="UP000298252"/>
    </source>
</evidence>
<dbReference type="Pfam" id="PF00294">
    <property type="entry name" value="PfkB"/>
    <property type="match status" value="1"/>
</dbReference>
<evidence type="ECO:0000256" key="2">
    <source>
        <dbReference type="ARBA" id="ARBA00022777"/>
    </source>
</evidence>
<comment type="caution">
    <text evidence="4">The sequence shown here is derived from an EMBL/GenBank/DDBJ whole genome shotgun (WGS) entry which is preliminary data.</text>
</comment>
<dbReference type="Gene3D" id="3.40.1190.20">
    <property type="match status" value="1"/>
</dbReference>
<reference evidence="4 5" key="1">
    <citation type="submission" date="2019-03" db="EMBL/GenBank/DDBJ databases">
        <title>Genomics of glacier-inhabiting Cryobacterium strains.</title>
        <authorList>
            <person name="Liu Q."/>
            <person name="Xin Y.-H."/>
        </authorList>
    </citation>
    <scope>NUCLEOTIDE SEQUENCE [LARGE SCALE GENOMIC DNA]</scope>
    <source>
        <strain evidence="4 5">Hh8</strain>
    </source>
</reference>
<dbReference type="GO" id="GO:0016301">
    <property type="term" value="F:kinase activity"/>
    <property type="evidence" value="ECO:0007669"/>
    <property type="project" value="UniProtKB-KW"/>
</dbReference>
<protein>
    <submittedName>
        <fullName evidence="4">Sugar kinase</fullName>
    </submittedName>
</protein>
<dbReference type="SUPFAM" id="SSF53613">
    <property type="entry name" value="Ribokinase-like"/>
    <property type="match status" value="1"/>
</dbReference>
<feature type="domain" description="Carbohydrate kinase PfkB" evidence="3">
    <location>
        <begin position="36"/>
        <end position="324"/>
    </location>
</feature>
<sequence>MFGHSGVGAAWPDRPLRIPASTNSRGNNLSDGGRPRVVVFGDVIDDIVVRPHREPLVDTDTQSSIRQVPGGAAANVSAWLGDAGVDVDFIGRVGAIDCDYHAAFLADFGVRAHLTPDATRPTGTIIVIVDENEGRTVLIERGANRVLTPNDVPDSLLDGAAALYFTGYTVFSGQHDPEGTVDSFQHLLGRCRERGVPVVVDPGSGGQLADFGVAHFLRAVAGASVLLPNLPEGRALTGLEDPFDVATRLAESFGLVALTMGAEGAVVAVDGQPPVMVPAAGGDRTDASGAGDAFGAGFVAAWLEGASMTSAADAGSRLAARAIAIVGGRPV</sequence>